<dbReference type="PANTHER" id="PTHR24253:SF176">
    <property type="entry name" value="CORIN, ISOFORM B"/>
    <property type="match status" value="1"/>
</dbReference>
<name>A0A226DCS2_FOLCA</name>
<dbReference type="GO" id="GO:0006508">
    <property type="term" value="P:proteolysis"/>
    <property type="evidence" value="ECO:0007669"/>
    <property type="project" value="InterPro"/>
</dbReference>
<dbReference type="InterPro" id="IPR043504">
    <property type="entry name" value="Peptidase_S1_PA_chymotrypsin"/>
</dbReference>
<dbReference type="CDD" id="cd00190">
    <property type="entry name" value="Tryp_SPc"/>
    <property type="match status" value="1"/>
</dbReference>
<evidence type="ECO:0000313" key="4">
    <source>
        <dbReference type="Proteomes" id="UP000198287"/>
    </source>
</evidence>
<dbReference type="PROSITE" id="PS50240">
    <property type="entry name" value="TRYPSIN_DOM"/>
    <property type="match status" value="1"/>
</dbReference>
<protein>
    <submittedName>
        <fullName evidence="3">Testisin</fullName>
    </submittedName>
</protein>
<dbReference type="Pfam" id="PF00089">
    <property type="entry name" value="Trypsin"/>
    <property type="match status" value="1"/>
</dbReference>
<dbReference type="OrthoDB" id="5597713at2759"/>
<dbReference type="SMART" id="SM00020">
    <property type="entry name" value="Tryp_SPc"/>
    <property type="match status" value="1"/>
</dbReference>
<dbReference type="GO" id="GO:0004252">
    <property type="term" value="F:serine-type endopeptidase activity"/>
    <property type="evidence" value="ECO:0007669"/>
    <property type="project" value="InterPro"/>
</dbReference>
<evidence type="ECO:0000259" key="2">
    <source>
        <dbReference type="PROSITE" id="PS50240"/>
    </source>
</evidence>
<feature type="domain" description="Peptidase S1" evidence="2">
    <location>
        <begin position="1"/>
        <end position="136"/>
    </location>
</feature>
<evidence type="ECO:0000313" key="3">
    <source>
        <dbReference type="EMBL" id="OXA42930.1"/>
    </source>
</evidence>
<keyword evidence="4" id="KW-1185">Reference proteome</keyword>
<dbReference type="OMA" id="YPRNDIA"/>
<dbReference type="InterPro" id="IPR009003">
    <property type="entry name" value="Peptidase_S1_PA"/>
</dbReference>
<organism evidence="3 4">
    <name type="scientific">Folsomia candida</name>
    <name type="common">Springtail</name>
    <dbReference type="NCBI Taxonomy" id="158441"/>
    <lineage>
        <taxon>Eukaryota</taxon>
        <taxon>Metazoa</taxon>
        <taxon>Ecdysozoa</taxon>
        <taxon>Arthropoda</taxon>
        <taxon>Hexapoda</taxon>
        <taxon>Collembola</taxon>
        <taxon>Entomobryomorpha</taxon>
        <taxon>Isotomoidea</taxon>
        <taxon>Isotomidae</taxon>
        <taxon>Proisotominae</taxon>
        <taxon>Folsomia</taxon>
    </lineage>
</organism>
<reference evidence="3 4" key="1">
    <citation type="submission" date="2015-12" db="EMBL/GenBank/DDBJ databases">
        <title>The genome of Folsomia candida.</title>
        <authorList>
            <person name="Faddeeva A."/>
            <person name="Derks M.F."/>
            <person name="Anvar Y."/>
            <person name="Smit S."/>
            <person name="Van Straalen N."/>
            <person name="Roelofs D."/>
        </authorList>
    </citation>
    <scope>NUCLEOTIDE SEQUENCE [LARGE SCALE GENOMIC DNA]</scope>
    <source>
        <strain evidence="3 4">VU population</strain>
        <tissue evidence="3">Whole body</tissue>
    </source>
</reference>
<dbReference type="SUPFAM" id="SSF50494">
    <property type="entry name" value="Trypsin-like serine proteases"/>
    <property type="match status" value="1"/>
</dbReference>
<dbReference type="EMBL" id="LNIX01000024">
    <property type="protein sequence ID" value="OXA42930.1"/>
    <property type="molecule type" value="Genomic_DNA"/>
</dbReference>
<dbReference type="AlphaFoldDB" id="A0A226DCS2"/>
<sequence>MQHLQNDVALLQLSTPVKYTTYIQPICLNSEELTYKEKVDLAGWGKTGNYGSPSKTLKTVNMPLISPEACKRTYQGTNAPPMGPGMICAGSQAPLKDACNKATQVGVVSWGIGCGEKPGVYTKVSHYLPWITKNSK</sequence>
<dbReference type="Proteomes" id="UP000198287">
    <property type="component" value="Unassembled WGS sequence"/>
</dbReference>
<dbReference type="PANTHER" id="PTHR24253">
    <property type="entry name" value="TRANSMEMBRANE PROTEASE SERINE"/>
    <property type="match status" value="1"/>
</dbReference>
<evidence type="ECO:0000256" key="1">
    <source>
        <dbReference type="ARBA" id="ARBA00023157"/>
    </source>
</evidence>
<proteinExistence type="predicted"/>
<dbReference type="InterPro" id="IPR001254">
    <property type="entry name" value="Trypsin_dom"/>
</dbReference>
<dbReference type="STRING" id="158441.A0A226DCS2"/>
<keyword evidence="1" id="KW-1015">Disulfide bond</keyword>
<accession>A0A226DCS2</accession>
<gene>
    <name evidence="3" type="ORF">Fcan01_22280</name>
</gene>
<comment type="caution">
    <text evidence="3">The sequence shown here is derived from an EMBL/GenBank/DDBJ whole genome shotgun (WGS) entry which is preliminary data.</text>
</comment>
<dbReference type="Gene3D" id="2.40.10.10">
    <property type="entry name" value="Trypsin-like serine proteases"/>
    <property type="match status" value="1"/>
</dbReference>